<feature type="transmembrane region" description="Helical" evidence="10">
    <location>
        <begin position="44"/>
        <end position="61"/>
    </location>
</feature>
<dbReference type="InterPro" id="IPR005254">
    <property type="entry name" value="Heme_biosyn_assoc_TPR_pro"/>
</dbReference>
<evidence type="ECO:0000256" key="5">
    <source>
        <dbReference type="ARBA" id="ARBA00022519"/>
    </source>
</evidence>
<dbReference type="UniPathway" id="UPA00252"/>
<keyword evidence="5" id="KW-0997">Cell inner membrane</keyword>
<keyword evidence="7 10" id="KW-1133">Transmembrane helix</keyword>
<dbReference type="GO" id="GO:0006779">
    <property type="term" value="P:porphyrin-containing compound biosynthetic process"/>
    <property type="evidence" value="ECO:0007669"/>
    <property type="project" value="UniProtKB-KW"/>
</dbReference>
<keyword evidence="6 10" id="KW-0812">Transmembrane</keyword>
<dbReference type="Gene3D" id="1.25.40.10">
    <property type="entry name" value="Tetratricopeptide repeat domain"/>
    <property type="match status" value="2"/>
</dbReference>
<accession>A0A653E142</accession>
<dbReference type="GO" id="GO:0005886">
    <property type="term" value="C:plasma membrane"/>
    <property type="evidence" value="ECO:0007669"/>
    <property type="project" value="UniProtKB-SubCell"/>
</dbReference>
<comment type="subcellular location">
    <subcellularLocation>
        <location evidence="2">Cell inner membrane</location>
        <topology evidence="2">Multi-pass membrane protein</topology>
    </subcellularLocation>
</comment>
<evidence type="ECO:0000256" key="3">
    <source>
        <dbReference type="ARBA" id="ARBA00004744"/>
    </source>
</evidence>
<evidence type="ECO:0000256" key="8">
    <source>
        <dbReference type="ARBA" id="ARBA00023136"/>
    </source>
</evidence>
<evidence type="ECO:0000256" key="10">
    <source>
        <dbReference type="SAM" id="Phobius"/>
    </source>
</evidence>
<comment type="pathway">
    <text evidence="3">Porphyrin-containing compound metabolism; protoheme biosynthesis.</text>
</comment>
<dbReference type="GO" id="GO:0042168">
    <property type="term" value="P:heme metabolic process"/>
    <property type="evidence" value="ECO:0007669"/>
    <property type="project" value="InterPro"/>
</dbReference>
<keyword evidence="4" id="KW-1003">Cell membrane</keyword>
<feature type="domain" description="HemY N-terminal" evidence="11">
    <location>
        <begin position="29"/>
        <end position="133"/>
    </location>
</feature>
<evidence type="ECO:0000256" key="1">
    <source>
        <dbReference type="ARBA" id="ARBA00002962"/>
    </source>
</evidence>
<dbReference type="RefSeq" id="WP_150547877.1">
    <property type="nucleotide sequence ID" value="NZ_LR215729.2"/>
</dbReference>
<evidence type="ECO:0000256" key="9">
    <source>
        <dbReference type="ARBA" id="ARBA00023244"/>
    </source>
</evidence>
<dbReference type="NCBIfam" id="TIGR00540">
    <property type="entry name" value="TPR_hemY_coli"/>
    <property type="match status" value="1"/>
</dbReference>
<organism evidence="12">
    <name type="scientific">Pseudomonas marincola</name>
    <dbReference type="NCBI Taxonomy" id="437900"/>
    <lineage>
        <taxon>Bacteria</taxon>
        <taxon>Pseudomonadati</taxon>
        <taxon>Pseudomonadota</taxon>
        <taxon>Gammaproteobacteria</taxon>
        <taxon>Pseudomonadales</taxon>
        <taxon>Pseudomonadaceae</taxon>
        <taxon>Pseudomonas</taxon>
    </lineage>
</organism>
<protein>
    <submittedName>
        <fullName evidence="12">Heme biosynthesis protein HemY</fullName>
    </submittedName>
</protein>
<evidence type="ECO:0000259" key="11">
    <source>
        <dbReference type="Pfam" id="PF07219"/>
    </source>
</evidence>
<evidence type="ECO:0000256" key="2">
    <source>
        <dbReference type="ARBA" id="ARBA00004429"/>
    </source>
</evidence>
<dbReference type="InterPro" id="IPR011990">
    <property type="entry name" value="TPR-like_helical_dom_sf"/>
</dbReference>
<keyword evidence="8 10" id="KW-0472">Membrane</keyword>
<dbReference type="AlphaFoldDB" id="A0A653E142"/>
<dbReference type="Pfam" id="PF07219">
    <property type="entry name" value="HemY_N"/>
    <property type="match status" value="1"/>
</dbReference>
<dbReference type="EMBL" id="LR215729">
    <property type="protein sequence ID" value="VEV96358.1"/>
    <property type="molecule type" value="Genomic_DNA"/>
</dbReference>
<comment type="function">
    <text evidence="1">Involved in a late step of protoheme IX synthesis.</text>
</comment>
<dbReference type="SUPFAM" id="SSF48452">
    <property type="entry name" value="TPR-like"/>
    <property type="match status" value="1"/>
</dbReference>
<sequence>MKRFYLLVLLMLVAGGLALLGLAIAEHKGYVLFAYQGFRYESSLWVFLALMVAILLVVYLVRQVLRLVFVSGEWVNPWSRRHRSRRVKLATEQGFVDLVEGRWEHALRHLRRAGDHSPLPLMYYLGAARAAHQLEKYSESEALLEKAVQRQPQAELAVALTDAEFQIERGETQAALETLQVMHERYPDNQQVLFKLQEIYVERKEWSALLGLLPKLRKDKVLTDAQLEVIEAQAWAGRLADAGHTDEQSADSANSTLTNAWQQLSANQRQEPQLLAVYADQLRALGNDDGAEELLRSALQRKYDSRLVRLYGLLRSSNPTRQLQAAEGWLKAHSDDAGLLLTLGRLCLHNKLWGKARDYLESSMRLQRHPETCAELARLLAQLGEVERSNQLFQEGLGLLDQRLIGLPRAASLSR</sequence>
<reference evidence="12" key="1">
    <citation type="submission" date="2019-02" db="EMBL/GenBank/DDBJ databases">
        <authorList>
            <consortium name="Genoscope - CEA"/>
            <person name="William W."/>
        </authorList>
    </citation>
    <scope>NUCLEOTIDE SEQUENCE [LARGE SCALE GENOMIC DNA]</scope>
    <source>
        <strain evidence="12">YSy11</strain>
    </source>
</reference>
<gene>
    <name evidence="12" type="ORF">PMYSY11_1311</name>
</gene>
<keyword evidence="9" id="KW-0627">Porphyrin biosynthesis</keyword>
<name>A0A653E142_9PSED</name>
<evidence type="ECO:0000256" key="4">
    <source>
        <dbReference type="ARBA" id="ARBA00022475"/>
    </source>
</evidence>
<evidence type="ECO:0000313" key="12">
    <source>
        <dbReference type="EMBL" id="VEV96358.1"/>
    </source>
</evidence>
<evidence type="ECO:0000256" key="7">
    <source>
        <dbReference type="ARBA" id="ARBA00022989"/>
    </source>
</evidence>
<dbReference type="InterPro" id="IPR010817">
    <property type="entry name" value="HemY_N"/>
</dbReference>
<evidence type="ECO:0000256" key="6">
    <source>
        <dbReference type="ARBA" id="ARBA00022692"/>
    </source>
</evidence>
<proteinExistence type="predicted"/>